<evidence type="ECO:0000313" key="4">
    <source>
        <dbReference type="Proteomes" id="UP000008827"/>
    </source>
</evidence>
<organism evidence="2">
    <name type="scientific">Glycine max</name>
    <name type="common">Soybean</name>
    <name type="synonym">Glycine hispida</name>
    <dbReference type="NCBI Taxonomy" id="3847"/>
    <lineage>
        <taxon>Eukaryota</taxon>
        <taxon>Viridiplantae</taxon>
        <taxon>Streptophyta</taxon>
        <taxon>Embryophyta</taxon>
        <taxon>Tracheophyta</taxon>
        <taxon>Spermatophyta</taxon>
        <taxon>Magnoliopsida</taxon>
        <taxon>eudicotyledons</taxon>
        <taxon>Gunneridae</taxon>
        <taxon>Pentapetalae</taxon>
        <taxon>rosids</taxon>
        <taxon>fabids</taxon>
        <taxon>Fabales</taxon>
        <taxon>Fabaceae</taxon>
        <taxon>Papilionoideae</taxon>
        <taxon>50 kb inversion clade</taxon>
        <taxon>NPAAA clade</taxon>
        <taxon>indigoferoid/millettioid clade</taxon>
        <taxon>Phaseoleae</taxon>
        <taxon>Glycine</taxon>
        <taxon>Glycine subgen. Soja</taxon>
    </lineage>
</organism>
<feature type="region of interest" description="Disordered" evidence="1">
    <location>
        <begin position="1"/>
        <end position="20"/>
    </location>
</feature>
<accession>A0A0R0FID6</accession>
<reference evidence="2" key="3">
    <citation type="submission" date="2018-07" db="EMBL/GenBank/DDBJ databases">
        <title>WGS assembly of Glycine max.</title>
        <authorList>
            <person name="Schmutz J."/>
            <person name="Cannon S."/>
            <person name="Schlueter J."/>
            <person name="Ma J."/>
            <person name="Mitros T."/>
            <person name="Nelson W."/>
            <person name="Hyten D."/>
            <person name="Song Q."/>
            <person name="Thelen J."/>
            <person name="Cheng J."/>
            <person name="Xu D."/>
            <person name="Hellsten U."/>
            <person name="May G."/>
            <person name="Yu Y."/>
            <person name="Sakurai T."/>
            <person name="Umezawa T."/>
            <person name="Bhattacharyya M."/>
            <person name="Sandhu D."/>
            <person name="Valliyodan B."/>
            <person name="Lindquist E."/>
            <person name="Peto M."/>
            <person name="Grant D."/>
            <person name="Shu S."/>
            <person name="Goodstein D."/>
            <person name="Barry K."/>
            <person name="Futrell-Griggs M."/>
            <person name="Abernathy B."/>
            <person name="Du J."/>
            <person name="Tian Z."/>
            <person name="Zhu L."/>
            <person name="Gill N."/>
            <person name="Joshi T."/>
            <person name="Libault M."/>
            <person name="Sethuraman A."/>
            <person name="Zhang X."/>
            <person name="Shinozaki K."/>
            <person name="Nguyen H."/>
            <person name="Wing R."/>
            <person name="Cregan P."/>
            <person name="Specht J."/>
            <person name="Grimwood J."/>
            <person name="Rokhsar D."/>
            <person name="Stacey G."/>
            <person name="Shoemaker R."/>
            <person name="Jackson S."/>
        </authorList>
    </citation>
    <scope>NUCLEOTIDE SEQUENCE</scope>
    <source>
        <tissue evidence="2">Callus</tissue>
    </source>
</reference>
<reference evidence="2 3" key="1">
    <citation type="journal article" date="2010" name="Nature">
        <title>Genome sequence of the palaeopolyploid soybean.</title>
        <authorList>
            <person name="Schmutz J."/>
            <person name="Cannon S.B."/>
            <person name="Schlueter J."/>
            <person name="Ma J."/>
            <person name="Mitros T."/>
            <person name="Nelson W."/>
            <person name="Hyten D.L."/>
            <person name="Song Q."/>
            <person name="Thelen J.J."/>
            <person name="Cheng J."/>
            <person name="Xu D."/>
            <person name="Hellsten U."/>
            <person name="May G.D."/>
            <person name="Yu Y."/>
            <person name="Sakurai T."/>
            <person name="Umezawa T."/>
            <person name="Bhattacharyya M.K."/>
            <person name="Sandhu D."/>
            <person name="Valliyodan B."/>
            <person name="Lindquist E."/>
            <person name="Peto M."/>
            <person name="Grant D."/>
            <person name="Shu S."/>
            <person name="Goodstein D."/>
            <person name="Barry K."/>
            <person name="Futrell-Griggs M."/>
            <person name="Abernathy B."/>
            <person name="Du J."/>
            <person name="Tian Z."/>
            <person name="Zhu L."/>
            <person name="Gill N."/>
            <person name="Joshi T."/>
            <person name="Libault M."/>
            <person name="Sethuraman A."/>
            <person name="Zhang X.-C."/>
            <person name="Shinozaki K."/>
            <person name="Nguyen H.T."/>
            <person name="Wing R.A."/>
            <person name="Cregan P."/>
            <person name="Specht J."/>
            <person name="Grimwood J."/>
            <person name="Rokhsar D."/>
            <person name="Stacey G."/>
            <person name="Shoemaker R.C."/>
            <person name="Jackson S.A."/>
        </authorList>
    </citation>
    <scope>NUCLEOTIDE SEQUENCE</scope>
    <source>
        <strain evidence="3">cv. Williams 82</strain>
        <tissue evidence="2">Callus</tissue>
    </source>
</reference>
<gene>
    <name evidence="2" type="ORF">GLYMA_17G251600</name>
</gene>
<name>A0A0R0FID6_SOYBN</name>
<proteinExistence type="predicted"/>
<dbReference type="AlphaFoldDB" id="A0A0R0FID6"/>
<evidence type="ECO:0000313" key="3">
    <source>
        <dbReference type="EnsemblPlants" id="KRH05840"/>
    </source>
</evidence>
<dbReference type="InParanoid" id="A0A0R0FID6"/>
<protein>
    <submittedName>
        <fullName evidence="2 3">Uncharacterized protein</fullName>
    </submittedName>
</protein>
<dbReference type="EnsemblPlants" id="KRH05840">
    <property type="protein sequence ID" value="KRH05840"/>
    <property type="gene ID" value="GLYMA_17G251600"/>
</dbReference>
<keyword evidence="4" id="KW-1185">Reference proteome</keyword>
<dbReference type="Gramene" id="KRH05840">
    <property type="protein sequence ID" value="KRH05840"/>
    <property type="gene ID" value="GLYMA_17G251600"/>
</dbReference>
<dbReference type="Proteomes" id="UP000008827">
    <property type="component" value="Chromosome 17"/>
</dbReference>
<evidence type="ECO:0000256" key="1">
    <source>
        <dbReference type="SAM" id="MobiDB-lite"/>
    </source>
</evidence>
<sequence length="72" mass="8635">MNKSFGSHASLETQNAQRTLKQRNYQIKGKKKIKKYRFSRRVMIQHPKTDSRFKEKPQYFTEILTKLFPSGE</sequence>
<reference evidence="3" key="2">
    <citation type="submission" date="2018-02" db="UniProtKB">
        <authorList>
            <consortium name="EnsemblPlants"/>
        </authorList>
    </citation>
    <scope>IDENTIFICATION</scope>
    <source>
        <strain evidence="3">Williams 82</strain>
    </source>
</reference>
<dbReference type="EMBL" id="CM000850">
    <property type="protein sequence ID" value="KRH05840.1"/>
    <property type="molecule type" value="Genomic_DNA"/>
</dbReference>
<evidence type="ECO:0000313" key="2">
    <source>
        <dbReference type="EMBL" id="KRH05840.1"/>
    </source>
</evidence>